<evidence type="ECO:0000313" key="3">
    <source>
        <dbReference type="EMBL" id="MPR33227.1"/>
    </source>
</evidence>
<protein>
    <submittedName>
        <fullName evidence="3">T9SS type A sorting domain-containing protein</fullName>
    </submittedName>
</protein>
<accession>A0A7C9FC20</accession>
<gene>
    <name evidence="3" type="ORF">GBK04_07610</name>
</gene>
<dbReference type="RefSeq" id="WP_152758313.1">
    <property type="nucleotide sequence ID" value="NZ_WHLY01000002.1"/>
</dbReference>
<sequence length="591" mass="58136">MKNISLLLVMIVLNLGIRSQTSAQTFNSTGANQSYTINATGTLTITSRGADGASAFANGGSGATVQADFPVQMNDELIIVVGKAGIGNLSGQGFGGGGGGSAVILKRGGTSTLLIVSGGGGGSSLLNSDGRGGLASDGTPGGGNVLGTQYIKGGTGGGGFGVDGSSISAFNTVLYSGGQAGTLSGGGNGGTSPIGPSGGFGFGGGGSGNNLTFSGGGGGGYGGGNGGFGSIGVPNIGGSGGTSFIQTSGIAGTNAVRTNGVNGGGSGQDGSVILNFVCGAPAPNLFTAYPGDVRVPAGQQSANVCQNSGDVIFQFDNCIGGTVNWMGSDNSSGTGNIVATSANVGTVTYSATCTLEGCTGETSTVSVTTKAPPAVTISGNTSVIYGYGSNCTTLTASATGGTTPYTYSWSPGGSTNASINVCPTSTTTYTVTVTGANGCSTQKSVEVNVNDVRCGYGGVKMCLGGRELCLAQYLVPTYLRFGATLGGCNSNVPARISYEGETSEAVLTLSMKAYPNPTANALTVEVSSVVAGAAQLDVLDVAGRPVQQRVQELSEGVNRVEFNLGRQAQGTYLIRCRDALGRQAVVRVQKQ</sequence>
<keyword evidence="1" id="KW-0732">Signal</keyword>
<dbReference type="Proteomes" id="UP000479293">
    <property type="component" value="Unassembled WGS sequence"/>
</dbReference>
<proteinExistence type="predicted"/>
<dbReference type="InterPro" id="IPR007110">
    <property type="entry name" value="Ig-like_dom"/>
</dbReference>
<evidence type="ECO:0000313" key="4">
    <source>
        <dbReference type="Proteomes" id="UP000479293"/>
    </source>
</evidence>
<evidence type="ECO:0000256" key="1">
    <source>
        <dbReference type="SAM" id="SignalP"/>
    </source>
</evidence>
<dbReference type="Gene3D" id="2.60.40.10">
    <property type="entry name" value="Immunoglobulins"/>
    <property type="match status" value="1"/>
</dbReference>
<name>A0A7C9FC20_9BACT</name>
<dbReference type="NCBIfam" id="TIGR04183">
    <property type="entry name" value="Por_Secre_tail"/>
    <property type="match status" value="1"/>
</dbReference>
<feature type="domain" description="Ig-like" evidence="2">
    <location>
        <begin position="373"/>
        <end position="450"/>
    </location>
</feature>
<reference evidence="3 4" key="1">
    <citation type="submission" date="2019-10" db="EMBL/GenBank/DDBJ databases">
        <title>Draft Genome Sequence of Cytophagaceae sp. SJW1-29.</title>
        <authorList>
            <person name="Choi A."/>
        </authorList>
    </citation>
    <scope>NUCLEOTIDE SEQUENCE [LARGE SCALE GENOMIC DNA]</scope>
    <source>
        <strain evidence="3 4">SJW1-29</strain>
    </source>
</reference>
<dbReference type="Pfam" id="PF18962">
    <property type="entry name" value="Por_Secre_tail"/>
    <property type="match status" value="1"/>
</dbReference>
<organism evidence="3 4">
    <name type="scientific">Salmonirosea aquatica</name>
    <dbReference type="NCBI Taxonomy" id="2654236"/>
    <lineage>
        <taxon>Bacteria</taxon>
        <taxon>Pseudomonadati</taxon>
        <taxon>Bacteroidota</taxon>
        <taxon>Cytophagia</taxon>
        <taxon>Cytophagales</taxon>
        <taxon>Spirosomataceae</taxon>
        <taxon>Salmonirosea</taxon>
    </lineage>
</organism>
<feature type="signal peptide" evidence="1">
    <location>
        <begin position="1"/>
        <end position="23"/>
    </location>
</feature>
<comment type="caution">
    <text evidence="3">The sequence shown here is derived from an EMBL/GenBank/DDBJ whole genome shotgun (WGS) entry which is preliminary data.</text>
</comment>
<dbReference type="AlphaFoldDB" id="A0A7C9FC20"/>
<dbReference type="InterPro" id="IPR013783">
    <property type="entry name" value="Ig-like_fold"/>
</dbReference>
<feature type="chain" id="PRO_5028911590" evidence="1">
    <location>
        <begin position="24"/>
        <end position="591"/>
    </location>
</feature>
<keyword evidence="4" id="KW-1185">Reference proteome</keyword>
<evidence type="ECO:0000259" key="2">
    <source>
        <dbReference type="PROSITE" id="PS50835"/>
    </source>
</evidence>
<dbReference type="PROSITE" id="PS50835">
    <property type="entry name" value="IG_LIKE"/>
    <property type="match status" value="1"/>
</dbReference>
<dbReference type="EMBL" id="WHLY01000002">
    <property type="protein sequence ID" value="MPR33227.1"/>
    <property type="molecule type" value="Genomic_DNA"/>
</dbReference>
<dbReference type="InterPro" id="IPR026444">
    <property type="entry name" value="Secre_tail"/>
</dbReference>